<dbReference type="EMBL" id="FMHW01000002">
    <property type="protein sequence ID" value="SCL23863.1"/>
    <property type="molecule type" value="Genomic_DNA"/>
</dbReference>
<proteinExistence type="predicted"/>
<sequence>MLLSSQGEEVIPMKITVVKVKAPTHGVCKYLVPLNRPQTQK</sequence>
<dbReference type="AlphaFoldDB" id="A0A1C6S3G1"/>
<evidence type="ECO:0000313" key="2">
    <source>
        <dbReference type="Proteomes" id="UP000198959"/>
    </source>
</evidence>
<keyword evidence="2" id="KW-1185">Reference proteome</keyword>
<dbReference type="Proteomes" id="UP000198959">
    <property type="component" value="Unassembled WGS sequence"/>
</dbReference>
<protein>
    <submittedName>
        <fullName evidence="1">Uncharacterized protein</fullName>
    </submittedName>
</protein>
<reference evidence="2" key="1">
    <citation type="submission" date="2016-06" db="EMBL/GenBank/DDBJ databases">
        <authorList>
            <person name="Varghese N."/>
            <person name="Submissions Spin"/>
        </authorList>
    </citation>
    <scope>NUCLEOTIDE SEQUENCE [LARGE SCALE GENOMIC DNA]</scope>
    <source>
        <strain evidence="2">DSM 43817</strain>
    </source>
</reference>
<gene>
    <name evidence="1" type="ORF">GA0074692_1661</name>
</gene>
<evidence type="ECO:0000313" key="1">
    <source>
        <dbReference type="EMBL" id="SCL23863.1"/>
    </source>
</evidence>
<name>A0A1C6S3G1_9ACTN</name>
<dbReference type="STRING" id="145854.GA0074692_1661"/>
<accession>A0A1C6S3G1</accession>
<organism evidence="1 2">
    <name type="scientific">Micromonospora pallida</name>
    <dbReference type="NCBI Taxonomy" id="145854"/>
    <lineage>
        <taxon>Bacteria</taxon>
        <taxon>Bacillati</taxon>
        <taxon>Actinomycetota</taxon>
        <taxon>Actinomycetes</taxon>
        <taxon>Micromonosporales</taxon>
        <taxon>Micromonosporaceae</taxon>
        <taxon>Micromonospora</taxon>
    </lineage>
</organism>